<dbReference type="Pfam" id="PF00364">
    <property type="entry name" value="Biotin_lipoyl"/>
    <property type="match status" value="1"/>
</dbReference>
<dbReference type="InterPro" id="IPR011053">
    <property type="entry name" value="Single_hybrid_motif"/>
</dbReference>
<dbReference type="EMBL" id="AMCK01000001">
    <property type="protein sequence ID" value="EKB46984.1"/>
    <property type="molecule type" value="Genomic_DNA"/>
</dbReference>
<dbReference type="FunFam" id="2.40.50.100:FF:000003">
    <property type="entry name" value="Acetyl-CoA carboxylase biotin carboxyl carrier protein"/>
    <property type="match status" value="1"/>
</dbReference>
<dbReference type="InterPro" id="IPR000089">
    <property type="entry name" value="Biotin_lipoyl"/>
</dbReference>
<reference evidence="3 4" key="1">
    <citation type="journal article" date="2012" name="J. Bacteriol.">
        <title>Draft Genome Sequence of Bacillus isronensis Strain B3W22, Isolated from the Upper Atmosphere.</title>
        <authorList>
            <person name="Shivaji S."/>
            <person name="Ara S."/>
            <person name="Singh S.K."/>
            <person name="Bandi S."/>
            <person name="Singh A."/>
            <person name="Pinnaka A.K."/>
        </authorList>
    </citation>
    <scope>NUCLEOTIDE SEQUENCE [LARGE SCALE GENOMIC DNA]</scope>
    <source>
        <strain evidence="3 4">B3W22</strain>
    </source>
</reference>
<dbReference type="PANTHER" id="PTHR45266">
    <property type="entry name" value="OXALOACETATE DECARBOXYLASE ALPHA CHAIN"/>
    <property type="match status" value="1"/>
</dbReference>
<evidence type="ECO:0000256" key="1">
    <source>
        <dbReference type="ARBA" id="ARBA00023267"/>
    </source>
</evidence>
<dbReference type="SUPFAM" id="SSF51230">
    <property type="entry name" value="Single hybrid motif"/>
    <property type="match status" value="1"/>
</dbReference>
<feature type="domain" description="Lipoyl-binding" evidence="2">
    <location>
        <begin position="1"/>
        <end position="70"/>
    </location>
</feature>
<dbReference type="PANTHER" id="PTHR45266:SF3">
    <property type="entry name" value="OXALOACETATE DECARBOXYLASE ALPHA CHAIN"/>
    <property type="match status" value="1"/>
</dbReference>
<dbReference type="AlphaFoldDB" id="K1LS33"/>
<name>K1LS33_9BACL</name>
<dbReference type="NCBIfam" id="NF004547">
    <property type="entry name" value="PRK05889.1"/>
    <property type="match status" value="1"/>
</dbReference>
<keyword evidence="4" id="KW-1185">Reference proteome</keyword>
<dbReference type="PATRIC" id="fig|1224748.3.peg.277"/>
<evidence type="ECO:0000313" key="4">
    <source>
        <dbReference type="Proteomes" id="UP000004738"/>
    </source>
</evidence>
<dbReference type="Proteomes" id="UP000004738">
    <property type="component" value="Unassembled WGS sequence"/>
</dbReference>
<dbReference type="PROSITE" id="PS50968">
    <property type="entry name" value="BIOTINYL_LIPOYL"/>
    <property type="match status" value="1"/>
</dbReference>
<dbReference type="NCBIfam" id="NF006079">
    <property type="entry name" value="PRK08225.1"/>
    <property type="match status" value="1"/>
</dbReference>
<dbReference type="RefSeq" id="WP_008403411.1">
    <property type="nucleotide sequence ID" value="NZ_AMCK01000001.1"/>
</dbReference>
<dbReference type="CDD" id="cd06850">
    <property type="entry name" value="biotinyl_domain"/>
    <property type="match status" value="1"/>
</dbReference>
<evidence type="ECO:0000259" key="2">
    <source>
        <dbReference type="PROSITE" id="PS50968"/>
    </source>
</evidence>
<evidence type="ECO:0000313" key="3">
    <source>
        <dbReference type="EMBL" id="EKB46984.1"/>
    </source>
</evidence>
<protein>
    <submittedName>
        <fullName evidence="3">Biotin/lipoyl attachment protein</fullName>
    </submittedName>
</protein>
<dbReference type="Gene3D" id="2.40.50.100">
    <property type="match status" value="1"/>
</dbReference>
<dbReference type="InterPro" id="IPR050709">
    <property type="entry name" value="Biotin_Carboxyl_Carrier/Decarb"/>
</dbReference>
<accession>K1LS33</accession>
<proteinExistence type="predicted"/>
<comment type="caution">
    <text evidence="3">The sequence shown here is derived from an EMBL/GenBank/DDBJ whole genome shotgun (WGS) entry which is preliminary data.</text>
</comment>
<gene>
    <name evidence="3" type="primary">yngHB</name>
    <name evidence="3" type="ORF">B857_00273</name>
</gene>
<keyword evidence="1" id="KW-0092">Biotin</keyword>
<organism evidence="3 4">
    <name type="scientific">Solibacillus isronensis B3W22</name>
    <dbReference type="NCBI Taxonomy" id="1224748"/>
    <lineage>
        <taxon>Bacteria</taxon>
        <taxon>Bacillati</taxon>
        <taxon>Bacillota</taxon>
        <taxon>Bacilli</taxon>
        <taxon>Bacillales</taxon>
        <taxon>Caryophanaceae</taxon>
        <taxon>Solibacillus</taxon>
    </lineage>
</organism>
<sequence>MAEVKAQMAGTVFEVSVKEGDSVTKGQTLIILESMKMEIPHEAETDGTVAKITVAEGDFVEENDILVELA</sequence>